<protein>
    <recommendedName>
        <fullName evidence="3">Membrane protein insertion efficiency factor</fullName>
    </recommendedName>
</protein>
<evidence type="ECO:0008006" key="3">
    <source>
        <dbReference type="Google" id="ProtNLM"/>
    </source>
</evidence>
<evidence type="ECO:0000313" key="1">
    <source>
        <dbReference type="EMBL" id="KKR99521.1"/>
    </source>
</evidence>
<dbReference type="NCBIfam" id="TIGR00278">
    <property type="entry name" value="membrane protein insertion efficiency factor YidD"/>
    <property type="match status" value="1"/>
</dbReference>
<evidence type="ECO:0000313" key="2">
    <source>
        <dbReference type="Proteomes" id="UP000033930"/>
    </source>
</evidence>
<organism evidence="1 2">
    <name type="scientific">Candidatus Uhrbacteria bacterium GW2011_GWC1_41_20</name>
    <dbReference type="NCBI Taxonomy" id="1618983"/>
    <lineage>
        <taxon>Bacteria</taxon>
        <taxon>Candidatus Uhriibacteriota</taxon>
    </lineage>
</organism>
<gene>
    <name evidence="1" type="ORF">UU50_C0005G0028</name>
</gene>
<dbReference type="AlphaFoldDB" id="A0A0G0VIT9"/>
<name>A0A0G0VIT9_9BACT</name>
<reference evidence="1 2" key="1">
    <citation type="journal article" date="2015" name="Nature">
        <title>rRNA introns, odd ribosomes, and small enigmatic genomes across a large radiation of phyla.</title>
        <authorList>
            <person name="Brown C.T."/>
            <person name="Hug L.A."/>
            <person name="Thomas B.C."/>
            <person name="Sharon I."/>
            <person name="Castelle C.J."/>
            <person name="Singh A."/>
            <person name="Wilkins M.J."/>
            <person name="Williams K.H."/>
            <person name="Banfield J.F."/>
        </authorList>
    </citation>
    <scope>NUCLEOTIDE SEQUENCE [LARGE SCALE GENOMIC DNA]</scope>
</reference>
<accession>A0A0G0VIT9</accession>
<dbReference type="Pfam" id="PF01809">
    <property type="entry name" value="YidD"/>
    <property type="match status" value="1"/>
</dbReference>
<proteinExistence type="predicted"/>
<dbReference type="PANTHER" id="PTHR33383">
    <property type="entry name" value="MEMBRANE PROTEIN INSERTION EFFICIENCY FACTOR-RELATED"/>
    <property type="match status" value="1"/>
</dbReference>
<dbReference type="SMART" id="SM01234">
    <property type="entry name" value="Haemolytic"/>
    <property type="match status" value="1"/>
</dbReference>
<dbReference type="PANTHER" id="PTHR33383:SF1">
    <property type="entry name" value="MEMBRANE PROTEIN INSERTION EFFICIENCY FACTOR-RELATED"/>
    <property type="match status" value="1"/>
</dbReference>
<comment type="caution">
    <text evidence="1">The sequence shown here is derived from an EMBL/GenBank/DDBJ whole genome shotgun (WGS) entry which is preliminary data.</text>
</comment>
<dbReference type="PATRIC" id="fig|1618983.3.peg.286"/>
<dbReference type="Proteomes" id="UP000033930">
    <property type="component" value="Unassembled WGS sequence"/>
</dbReference>
<sequence length="83" mass="9833">MERLVLYWRTFATWPIIIYQKTLSFDHGLMRVLFPHGYCQFYPSCSEYSRQAIMKYGVIRGGFKGVYRVLRCNPWSKGGIDMP</sequence>
<dbReference type="InterPro" id="IPR002696">
    <property type="entry name" value="Membr_insert_effic_factor_YidD"/>
</dbReference>
<dbReference type="EMBL" id="LCAW01000005">
    <property type="protein sequence ID" value="KKR99521.1"/>
    <property type="molecule type" value="Genomic_DNA"/>
</dbReference>